<evidence type="ECO:0000313" key="18">
    <source>
        <dbReference type="Proteomes" id="UP000034894"/>
    </source>
</evidence>
<dbReference type="HAMAP" id="MF_00138">
    <property type="entry name" value="GARS"/>
    <property type="match status" value="1"/>
</dbReference>
<keyword evidence="10" id="KW-0464">Manganese</keyword>
<dbReference type="PATRIC" id="fig|1618443.3.peg.8"/>
<comment type="catalytic activity">
    <reaction evidence="14">
        <text>5-phospho-beta-D-ribosylamine + glycine + ATP = N(1)-(5-phospho-beta-D-ribosyl)glycinamide + ADP + phosphate + H(+)</text>
        <dbReference type="Rhea" id="RHEA:17453"/>
        <dbReference type="ChEBI" id="CHEBI:15378"/>
        <dbReference type="ChEBI" id="CHEBI:30616"/>
        <dbReference type="ChEBI" id="CHEBI:43474"/>
        <dbReference type="ChEBI" id="CHEBI:57305"/>
        <dbReference type="ChEBI" id="CHEBI:58681"/>
        <dbReference type="ChEBI" id="CHEBI:143788"/>
        <dbReference type="ChEBI" id="CHEBI:456216"/>
        <dbReference type="EC" id="6.3.4.13"/>
    </reaction>
</comment>
<keyword evidence="8 14" id="KW-0658">Purine biosynthesis</keyword>
<dbReference type="InterPro" id="IPR016185">
    <property type="entry name" value="PreATP-grasp_dom_sf"/>
</dbReference>
<evidence type="ECO:0000256" key="4">
    <source>
        <dbReference type="ARBA" id="ARBA00013255"/>
    </source>
</evidence>
<protein>
    <recommendedName>
        <fullName evidence="4 14">Phosphoribosylamine--glycine ligase</fullName>
        <ecNumber evidence="4 14">6.3.4.13</ecNumber>
    </recommendedName>
    <alternativeName>
        <fullName evidence="14">GARS</fullName>
    </alternativeName>
    <alternativeName>
        <fullName evidence="12 14">Glycinamide ribonucleotide synthetase</fullName>
    </alternativeName>
    <alternativeName>
        <fullName evidence="13 14">Phosphoribosylglycinamide synthetase</fullName>
    </alternativeName>
</protein>
<dbReference type="InterPro" id="IPR020560">
    <property type="entry name" value="PRibGlycinamide_synth_C-dom"/>
</dbReference>
<evidence type="ECO:0000256" key="13">
    <source>
        <dbReference type="ARBA" id="ARBA00042864"/>
    </source>
</evidence>
<dbReference type="SUPFAM" id="SSF52440">
    <property type="entry name" value="PreATP-grasp domain"/>
    <property type="match status" value="1"/>
</dbReference>
<comment type="cofactor">
    <cofactor evidence="2">
        <name>Mg(2+)</name>
        <dbReference type="ChEBI" id="CHEBI:18420"/>
    </cofactor>
</comment>
<dbReference type="PANTHER" id="PTHR43472:SF1">
    <property type="entry name" value="PHOSPHORIBOSYLAMINE--GLYCINE LIGASE, CHLOROPLASTIC"/>
    <property type="match status" value="1"/>
</dbReference>
<dbReference type="GO" id="GO:0004637">
    <property type="term" value="F:phosphoribosylamine-glycine ligase activity"/>
    <property type="evidence" value="ECO:0007669"/>
    <property type="project" value="UniProtKB-UniRule"/>
</dbReference>
<evidence type="ECO:0000256" key="3">
    <source>
        <dbReference type="ARBA" id="ARBA00005174"/>
    </source>
</evidence>
<dbReference type="InterPro" id="IPR011761">
    <property type="entry name" value="ATP-grasp"/>
</dbReference>
<accession>A0A0G1DLM3</accession>
<dbReference type="InterPro" id="IPR037123">
    <property type="entry name" value="PRibGlycinamide_synth_C_sf"/>
</dbReference>
<evidence type="ECO:0000256" key="2">
    <source>
        <dbReference type="ARBA" id="ARBA00001946"/>
    </source>
</evidence>
<name>A0A0G1DLM3_9BACT</name>
<evidence type="ECO:0000259" key="16">
    <source>
        <dbReference type="PROSITE" id="PS50975"/>
    </source>
</evidence>
<dbReference type="SMART" id="SM01210">
    <property type="entry name" value="GARS_C"/>
    <property type="match status" value="1"/>
</dbReference>
<dbReference type="SMART" id="SM01209">
    <property type="entry name" value="GARS_A"/>
    <property type="match status" value="1"/>
</dbReference>
<organism evidence="17 18">
    <name type="scientific">Candidatus Gottesmanbacteria bacterium GW2011_GWA2_43_14</name>
    <dbReference type="NCBI Taxonomy" id="1618443"/>
    <lineage>
        <taxon>Bacteria</taxon>
        <taxon>Candidatus Gottesmaniibacteriota</taxon>
    </lineage>
</organism>
<dbReference type="InterPro" id="IPR013815">
    <property type="entry name" value="ATP_grasp_subdomain_1"/>
</dbReference>
<dbReference type="Pfam" id="PF01071">
    <property type="entry name" value="GARS_A"/>
    <property type="match status" value="1"/>
</dbReference>
<dbReference type="Gene3D" id="3.30.1490.20">
    <property type="entry name" value="ATP-grasp fold, A domain"/>
    <property type="match status" value="1"/>
</dbReference>
<dbReference type="Gene3D" id="3.90.600.10">
    <property type="entry name" value="Phosphoribosylglycinamide synthetase, C-terminal domain"/>
    <property type="match status" value="1"/>
</dbReference>
<dbReference type="EC" id="6.3.4.13" evidence="4 14"/>
<evidence type="ECO:0000256" key="11">
    <source>
        <dbReference type="ARBA" id="ARBA00038345"/>
    </source>
</evidence>
<dbReference type="PROSITE" id="PS50975">
    <property type="entry name" value="ATP_GRASP"/>
    <property type="match status" value="1"/>
</dbReference>
<keyword evidence="7 15" id="KW-0547">Nucleotide-binding</keyword>
<dbReference type="UniPathway" id="UPA00074">
    <property type="reaction ID" value="UER00125"/>
</dbReference>
<dbReference type="PANTHER" id="PTHR43472">
    <property type="entry name" value="PHOSPHORIBOSYLAMINE--GLYCINE LIGASE"/>
    <property type="match status" value="1"/>
</dbReference>
<proteinExistence type="inferred from homology"/>
<keyword evidence="9 15" id="KW-0067">ATP-binding</keyword>
<feature type="domain" description="ATP-grasp" evidence="16">
    <location>
        <begin position="107"/>
        <end position="313"/>
    </location>
</feature>
<dbReference type="NCBIfam" id="TIGR00877">
    <property type="entry name" value="purD"/>
    <property type="match status" value="1"/>
</dbReference>
<evidence type="ECO:0000256" key="5">
    <source>
        <dbReference type="ARBA" id="ARBA00022598"/>
    </source>
</evidence>
<dbReference type="GO" id="GO:0046872">
    <property type="term" value="F:metal ion binding"/>
    <property type="evidence" value="ECO:0007669"/>
    <property type="project" value="UniProtKB-KW"/>
</dbReference>
<dbReference type="InterPro" id="IPR020562">
    <property type="entry name" value="PRibGlycinamide_synth_N"/>
</dbReference>
<keyword evidence="5 14" id="KW-0436">Ligase</keyword>
<sequence>MKLLVIGSGGREHALVWKLSQSRRVSKIYCLPGNAGTGLLAENADIPIRSIKKILQFVKEKKIDLTLVGPEAPLIAGLSDLFRQNKLLLVGPSKAAARLEGSKVYAKNLMRKYGIPTAKYAVFKNLYKARRFARLQTFPLVIKADGQCFGKGVAVCKSYSEASNFLEKILKKRIFGSSGSKVIIEECLSGQEVSFMAATDGFNFVTLLPCQDHKRARDGDRGPNTGGIGAYAPIPFLNKETVKMIEKTIIAPTIKAMREEGKTYQGILYPGLILTELGPYVLEYNCRFGDPETQPLMMLMKTDLMEVLLAITGKKVGSLKMEWRKGYSACVILTAKGYPGKYLTDMVVNEPKKTAENLQIFYAGAKREMEQIVTTGGRVMAVCSYALTLGSAIDKAYDSIGQKDIYFKNMQYRKDIGQKGLQKKLWENLE</sequence>
<dbReference type="GO" id="GO:0006189">
    <property type="term" value="P:'de novo' IMP biosynthetic process"/>
    <property type="evidence" value="ECO:0007669"/>
    <property type="project" value="UniProtKB-UniRule"/>
</dbReference>
<dbReference type="Proteomes" id="UP000034894">
    <property type="component" value="Unassembled WGS sequence"/>
</dbReference>
<dbReference type="PROSITE" id="PS00184">
    <property type="entry name" value="GARS"/>
    <property type="match status" value="1"/>
</dbReference>
<evidence type="ECO:0000256" key="15">
    <source>
        <dbReference type="PROSITE-ProRule" id="PRU00409"/>
    </source>
</evidence>
<dbReference type="GO" id="GO:0009113">
    <property type="term" value="P:purine nucleobase biosynthetic process"/>
    <property type="evidence" value="ECO:0007669"/>
    <property type="project" value="InterPro"/>
</dbReference>
<evidence type="ECO:0000256" key="7">
    <source>
        <dbReference type="ARBA" id="ARBA00022741"/>
    </source>
</evidence>
<evidence type="ECO:0000256" key="10">
    <source>
        <dbReference type="ARBA" id="ARBA00023211"/>
    </source>
</evidence>
<dbReference type="Pfam" id="PF02843">
    <property type="entry name" value="GARS_C"/>
    <property type="match status" value="1"/>
</dbReference>
<comment type="pathway">
    <text evidence="3 14">Purine metabolism; IMP biosynthesis via de novo pathway; N(1)-(5-phospho-D-ribosyl)glycinamide from 5-phospho-alpha-D-ribose 1-diphosphate: step 2/2.</text>
</comment>
<reference evidence="17 18" key="1">
    <citation type="journal article" date="2015" name="Nature">
        <title>rRNA introns, odd ribosomes, and small enigmatic genomes across a large radiation of phyla.</title>
        <authorList>
            <person name="Brown C.T."/>
            <person name="Hug L.A."/>
            <person name="Thomas B.C."/>
            <person name="Sharon I."/>
            <person name="Castelle C.J."/>
            <person name="Singh A."/>
            <person name="Wilkins M.J."/>
            <person name="Williams K.H."/>
            <person name="Banfield J.F."/>
        </authorList>
    </citation>
    <scope>NUCLEOTIDE SEQUENCE [LARGE SCALE GENOMIC DNA]</scope>
</reference>
<gene>
    <name evidence="14" type="primary">purD</name>
    <name evidence="17" type="ORF">UV73_C0001G0008</name>
</gene>
<evidence type="ECO:0000256" key="1">
    <source>
        <dbReference type="ARBA" id="ARBA00001936"/>
    </source>
</evidence>
<dbReference type="SUPFAM" id="SSF56059">
    <property type="entry name" value="Glutathione synthetase ATP-binding domain-like"/>
    <property type="match status" value="1"/>
</dbReference>
<dbReference type="InterPro" id="IPR011054">
    <property type="entry name" value="Rudment_hybrid_motif"/>
</dbReference>
<dbReference type="FunFam" id="3.30.470.20:FF:000018">
    <property type="entry name" value="Trifunctional purine biosynthetic protein adenosine-3"/>
    <property type="match status" value="1"/>
</dbReference>
<dbReference type="InterPro" id="IPR000115">
    <property type="entry name" value="PRibGlycinamide_synth"/>
</dbReference>
<dbReference type="GO" id="GO:0005524">
    <property type="term" value="F:ATP binding"/>
    <property type="evidence" value="ECO:0007669"/>
    <property type="project" value="UniProtKB-UniRule"/>
</dbReference>
<dbReference type="STRING" id="1618443.UV73_C0001G0008"/>
<comment type="caution">
    <text evidence="17">The sequence shown here is derived from an EMBL/GenBank/DDBJ whole genome shotgun (WGS) entry which is preliminary data.</text>
</comment>
<evidence type="ECO:0000256" key="6">
    <source>
        <dbReference type="ARBA" id="ARBA00022723"/>
    </source>
</evidence>
<comment type="cofactor">
    <cofactor evidence="1">
        <name>Mn(2+)</name>
        <dbReference type="ChEBI" id="CHEBI:29035"/>
    </cofactor>
</comment>
<dbReference type="Gene3D" id="3.40.50.20">
    <property type="match status" value="1"/>
</dbReference>
<evidence type="ECO:0000256" key="14">
    <source>
        <dbReference type="HAMAP-Rule" id="MF_00138"/>
    </source>
</evidence>
<comment type="similarity">
    <text evidence="11 14">Belongs to the GARS family.</text>
</comment>
<evidence type="ECO:0000256" key="8">
    <source>
        <dbReference type="ARBA" id="ARBA00022755"/>
    </source>
</evidence>
<keyword evidence="6" id="KW-0479">Metal-binding</keyword>
<evidence type="ECO:0000256" key="12">
    <source>
        <dbReference type="ARBA" id="ARBA00042242"/>
    </source>
</evidence>
<dbReference type="Gene3D" id="3.30.470.20">
    <property type="entry name" value="ATP-grasp fold, B domain"/>
    <property type="match status" value="1"/>
</dbReference>
<dbReference type="InterPro" id="IPR020559">
    <property type="entry name" value="PRibGlycinamide_synth_CS"/>
</dbReference>
<dbReference type="EMBL" id="LCFP01000001">
    <property type="protein sequence ID" value="KKS98487.1"/>
    <property type="molecule type" value="Genomic_DNA"/>
</dbReference>
<dbReference type="InterPro" id="IPR020561">
    <property type="entry name" value="PRibGlycinamid_synth_ATP-grasp"/>
</dbReference>
<evidence type="ECO:0000313" key="17">
    <source>
        <dbReference type="EMBL" id="KKS98487.1"/>
    </source>
</evidence>
<dbReference type="SUPFAM" id="SSF51246">
    <property type="entry name" value="Rudiment single hybrid motif"/>
    <property type="match status" value="1"/>
</dbReference>
<evidence type="ECO:0000256" key="9">
    <source>
        <dbReference type="ARBA" id="ARBA00022840"/>
    </source>
</evidence>
<dbReference type="AlphaFoldDB" id="A0A0G1DLM3"/>
<dbReference type="Pfam" id="PF02844">
    <property type="entry name" value="GARS_N"/>
    <property type="match status" value="1"/>
</dbReference>